<dbReference type="AlphaFoldDB" id="A0A0G9KCD7"/>
<name>A0A0G9KCD7_9BACT</name>
<evidence type="ECO:0000313" key="2">
    <source>
        <dbReference type="Proteomes" id="UP000035514"/>
    </source>
</evidence>
<evidence type="ECO:0008006" key="3">
    <source>
        <dbReference type="Google" id="ProtNLM"/>
    </source>
</evidence>
<dbReference type="EMBL" id="JAIQ01000050">
    <property type="protein sequence ID" value="KLE01898.1"/>
    <property type="molecule type" value="Genomic_DNA"/>
</dbReference>
<dbReference type="Pfam" id="PF08822">
    <property type="entry name" value="DUF1804"/>
    <property type="match status" value="1"/>
</dbReference>
<dbReference type="InterPro" id="IPR014926">
    <property type="entry name" value="Phage_D3112_Orf24"/>
</dbReference>
<dbReference type="PATRIC" id="fig|1447256.3.peg.372"/>
<dbReference type="Proteomes" id="UP000035514">
    <property type="component" value="Unassembled WGS sequence"/>
</dbReference>
<proteinExistence type="predicted"/>
<evidence type="ECO:0000313" key="1">
    <source>
        <dbReference type="EMBL" id="KLE01898.1"/>
    </source>
</evidence>
<reference evidence="1 2" key="1">
    <citation type="submission" date="2014-01" db="EMBL/GenBank/DDBJ databases">
        <title>Development of a Comparative Genomic Fingerprinting Assay for High Resolution Genotyping of Arcobacter butzleri.</title>
        <authorList>
            <person name="Webb A.L."/>
            <person name="Inglis G.D."/>
            <person name="Kruczkiewicz P."/>
            <person name="Selinger L.B."/>
            <person name="Taboada E.N."/>
        </authorList>
    </citation>
    <scope>NUCLEOTIDE SEQUENCE [LARGE SCALE GENOMIC DNA]</scope>
    <source>
        <strain evidence="1 2">L348</strain>
    </source>
</reference>
<comment type="caution">
    <text evidence="1">The sequence shown here is derived from an EMBL/GenBank/DDBJ whole genome shotgun (WGS) entry which is preliminary data.</text>
</comment>
<gene>
    <name evidence="1" type="ORF">AA20_01935</name>
</gene>
<accession>A0A0G9KCD7</accession>
<sequence>MTKLSNADRNRILARSLFVDANKSYIEIAETLEISDKTVQNYQSKDKAEGFDWLTLRATKHIKETQETKENMYSMFITYMYQTLKEIRENEKMNVENKAQMIVSLGDSFSKMGKIARQEDPEAYKLGIIKVTIEKILTSLKRELSVECMEKVIETVYEIQEELANVTI</sequence>
<dbReference type="RefSeq" id="WP_046996175.1">
    <property type="nucleotide sequence ID" value="NZ_JAIQ01000050.1"/>
</dbReference>
<organism evidence="1 2">
    <name type="scientific">Aliarcobacter butzleri L348</name>
    <dbReference type="NCBI Taxonomy" id="1447256"/>
    <lineage>
        <taxon>Bacteria</taxon>
        <taxon>Pseudomonadati</taxon>
        <taxon>Campylobacterota</taxon>
        <taxon>Epsilonproteobacteria</taxon>
        <taxon>Campylobacterales</taxon>
        <taxon>Arcobacteraceae</taxon>
        <taxon>Aliarcobacter</taxon>
    </lineage>
</organism>
<protein>
    <recommendedName>
        <fullName evidence="3">DUF1804 family protein</fullName>
    </recommendedName>
</protein>